<name>A0ABP3RPV4_9ACTN</name>
<feature type="transmembrane region" description="Helical" evidence="4">
    <location>
        <begin position="228"/>
        <end position="251"/>
    </location>
</feature>
<dbReference type="PANTHER" id="PTHR24421:SF61">
    <property type="entry name" value="OXYGEN SENSOR HISTIDINE KINASE NREB"/>
    <property type="match status" value="1"/>
</dbReference>
<evidence type="ECO:0000256" key="2">
    <source>
        <dbReference type="ARBA" id="ARBA00022777"/>
    </source>
</evidence>
<dbReference type="Pfam" id="PF04024">
    <property type="entry name" value="PspC"/>
    <property type="match status" value="1"/>
</dbReference>
<keyword evidence="2" id="KW-0418">Kinase</keyword>
<feature type="transmembrane region" description="Helical" evidence="4">
    <location>
        <begin position="103"/>
        <end position="126"/>
    </location>
</feature>
<reference evidence="8" key="1">
    <citation type="journal article" date="2019" name="Int. J. Syst. Evol. Microbiol.">
        <title>The Global Catalogue of Microorganisms (GCM) 10K type strain sequencing project: providing services to taxonomists for standard genome sequencing and annotation.</title>
        <authorList>
            <consortium name="The Broad Institute Genomics Platform"/>
            <consortium name="The Broad Institute Genome Sequencing Center for Infectious Disease"/>
            <person name="Wu L."/>
            <person name="Ma J."/>
        </authorList>
    </citation>
    <scope>NUCLEOTIDE SEQUENCE [LARGE SCALE GENOMIC DNA]</scope>
    <source>
        <strain evidence="8">JCM 10671</strain>
    </source>
</reference>
<feature type="transmembrane region" description="Helical" evidence="4">
    <location>
        <begin position="189"/>
        <end position="207"/>
    </location>
</feature>
<gene>
    <name evidence="7" type="ORF">GCM10009547_14800</name>
</gene>
<feature type="domain" description="Histidine kinase/HSP90-like ATPase" evidence="5">
    <location>
        <begin position="395"/>
        <end position="481"/>
    </location>
</feature>
<dbReference type="InterPro" id="IPR036890">
    <property type="entry name" value="HATPase_C_sf"/>
</dbReference>
<keyword evidence="3" id="KW-0902">Two-component regulatory system</keyword>
<dbReference type="InterPro" id="IPR003594">
    <property type="entry name" value="HATPase_dom"/>
</dbReference>
<keyword evidence="4" id="KW-1133">Transmembrane helix</keyword>
<protein>
    <submittedName>
        <fullName evidence="7">ATP-binding protein</fullName>
    </submittedName>
</protein>
<evidence type="ECO:0000259" key="5">
    <source>
        <dbReference type="Pfam" id="PF02518"/>
    </source>
</evidence>
<feature type="domain" description="Phage shock protein PspC N-terminal" evidence="6">
    <location>
        <begin position="73"/>
        <end position="127"/>
    </location>
</feature>
<dbReference type="InterPro" id="IPR050482">
    <property type="entry name" value="Sensor_HK_TwoCompSys"/>
</dbReference>
<evidence type="ECO:0000256" key="4">
    <source>
        <dbReference type="SAM" id="Phobius"/>
    </source>
</evidence>
<feature type="transmembrane region" description="Helical" evidence="4">
    <location>
        <begin position="164"/>
        <end position="183"/>
    </location>
</feature>
<keyword evidence="8" id="KW-1185">Reference proteome</keyword>
<organism evidence="7 8">
    <name type="scientific">Sporichthya brevicatena</name>
    <dbReference type="NCBI Taxonomy" id="171442"/>
    <lineage>
        <taxon>Bacteria</taxon>
        <taxon>Bacillati</taxon>
        <taxon>Actinomycetota</taxon>
        <taxon>Actinomycetes</taxon>
        <taxon>Sporichthyales</taxon>
        <taxon>Sporichthyaceae</taxon>
        <taxon>Sporichthya</taxon>
    </lineage>
</organism>
<dbReference type="SUPFAM" id="SSF55874">
    <property type="entry name" value="ATPase domain of HSP90 chaperone/DNA topoisomerase II/histidine kinase"/>
    <property type="match status" value="1"/>
</dbReference>
<comment type="caution">
    <text evidence="7">The sequence shown here is derived from an EMBL/GenBank/DDBJ whole genome shotgun (WGS) entry which is preliminary data.</text>
</comment>
<accession>A0ABP3RPV4</accession>
<proteinExistence type="predicted"/>
<feature type="transmembrane region" description="Helical" evidence="4">
    <location>
        <begin position="263"/>
        <end position="282"/>
    </location>
</feature>
<keyword evidence="7" id="KW-0067">ATP-binding</keyword>
<dbReference type="GO" id="GO:0005524">
    <property type="term" value="F:ATP binding"/>
    <property type="evidence" value="ECO:0007669"/>
    <property type="project" value="UniProtKB-KW"/>
</dbReference>
<evidence type="ECO:0000313" key="7">
    <source>
        <dbReference type="EMBL" id="GAA0613957.1"/>
    </source>
</evidence>
<dbReference type="Pfam" id="PF02518">
    <property type="entry name" value="HATPase_c"/>
    <property type="match status" value="1"/>
</dbReference>
<keyword evidence="4" id="KW-0812">Transmembrane</keyword>
<sequence>MFSRLACGYPELPGPDPEIVPGGGLPGPGRARVRPGYPDPLARVTIIDVDTSTFGLDTGSPLGPAADGSPRTRYRRRRENRLVAGVAGGMADHLGLDPLHVRVAFAVMSGIAGFGVVLYGAFWLVVPLSEPSAAAEPPGLAAASRRGLRRLPARGPEPESIGQLVALLAVALGAVLALQQTGLGVDETVLWPALAVIAGLAVVWWQVDEADRSARTADAPAPSSWRRRVLVGIRFVAGGVLVTLGLATYLVLAGGPGGVRRGVLGAVVLLGGAALLVGPWVLRTWRSLADERAERIRSQMHADLAAHLHDSVLQTLALIQRQAHDPREVMRLARGQERDLREFLYGDRDTAQDVSTLAAALRRTAAEVEEAHRVPVEVVTVGDADLDGPAADARRALLAAAREAMVNAAVHAGTTVDVYAEVDGDTVVAYVRDRGPGFDPDAVPEDRAGVRHSIVGRMQRHGGRAVVRSRAGEGTEVELRLGES</sequence>
<dbReference type="InterPro" id="IPR007168">
    <property type="entry name" value="Phageshock_PspC_N"/>
</dbReference>
<keyword evidence="4" id="KW-0472">Membrane</keyword>
<dbReference type="EMBL" id="BAAAHE010000010">
    <property type="protein sequence ID" value="GAA0613957.1"/>
    <property type="molecule type" value="Genomic_DNA"/>
</dbReference>
<evidence type="ECO:0000256" key="1">
    <source>
        <dbReference type="ARBA" id="ARBA00022679"/>
    </source>
</evidence>
<evidence type="ECO:0000313" key="8">
    <source>
        <dbReference type="Proteomes" id="UP001500957"/>
    </source>
</evidence>
<keyword evidence="1" id="KW-0808">Transferase</keyword>
<keyword evidence="7" id="KW-0547">Nucleotide-binding</keyword>
<evidence type="ECO:0000259" key="6">
    <source>
        <dbReference type="Pfam" id="PF04024"/>
    </source>
</evidence>
<dbReference type="PANTHER" id="PTHR24421">
    <property type="entry name" value="NITRATE/NITRITE SENSOR PROTEIN NARX-RELATED"/>
    <property type="match status" value="1"/>
</dbReference>
<dbReference type="Gene3D" id="3.30.565.10">
    <property type="entry name" value="Histidine kinase-like ATPase, C-terminal domain"/>
    <property type="match status" value="1"/>
</dbReference>
<dbReference type="Proteomes" id="UP001500957">
    <property type="component" value="Unassembled WGS sequence"/>
</dbReference>
<evidence type="ECO:0000256" key="3">
    <source>
        <dbReference type="ARBA" id="ARBA00023012"/>
    </source>
</evidence>